<dbReference type="GO" id="GO:0006508">
    <property type="term" value="P:proteolysis"/>
    <property type="evidence" value="ECO:0007669"/>
    <property type="project" value="InterPro"/>
</dbReference>
<dbReference type="GO" id="GO:0004197">
    <property type="term" value="F:cysteine-type endopeptidase activity"/>
    <property type="evidence" value="ECO:0007669"/>
    <property type="project" value="InterPro"/>
</dbReference>
<gene>
    <name evidence="2" type="ORF">DM484_26670</name>
</gene>
<dbReference type="Pfam" id="PF03781">
    <property type="entry name" value="FGE-sulfatase"/>
    <property type="match status" value="1"/>
</dbReference>
<sequence length="585" mass="64634">MGLHCQRHGLIALAFLLAFGVGDVWAERKAMVIGNSAYAEKRLLNPLNDAEDMESKLTSLGFKVILVKDANRKVLLQQLENFRSGLSPGDDAVFYYAGHGAQFEGHNYLIPLKAEINQDKDLEYEGLDIKRVINALDPVQNGLKLAIFDACRDNPYPGSGRSAQRGLARMPDVPNQTLLWFAASPGEEADDGKGRNGLFTQHLLRALDRPRLKVEDVFKQVSRAVMAATQDKPKPQHPYPEGQTLVDFYFTEAAPEPKPTTTDPATVELGFWNDIKNSQDQEDFQAYLQQFPEGLHAGLARNNLKRLVGAGSKPALVGSKLTAEVSKPVALAGLEPAPTDLDRPQPNHFRDCPACPEMVRLPAGEFMMGAAPGEAEAGSDEQPRHRVKIKAFSIGQYEVTQGQWQAVMGSNPSNFKQCGDNCPVETVSFDDIQMFIEKLNAKTGKAYRLPTEAEWEYAARAGTSTPFSTGDCINTRQANYDGNYDYNHCGAKTGVYLQKTAPVGSYPANPWGLYDMHGNVWEWTCSAYTDQYDGNDRICTNSANDRRAVRGGSWDIEPRALRSAVRNGDVPTKRGVYYGFRLAQD</sequence>
<dbReference type="Proteomes" id="UP000249396">
    <property type="component" value="Unassembled WGS sequence"/>
</dbReference>
<dbReference type="InterPro" id="IPR052039">
    <property type="entry name" value="Caspase-related_regulators"/>
</dbReference>
<dbReference type="PANTHER" id="PTHR22576:SF37">
    <property type="entry name" value="MUCOSA-ASSOCIATED LYMPHOID TISSUE LYMPHOMA TRANSLOCATION PROTEIN 1"/>
    <property type="match status" value="1"/>
</dbReference>
<dbReference type="Pfam" id="PF00656">
    <property type="entry name" value="Peptidase_C14"/>
    <property type="match status" value="1"/>
</dbReference>
<proteinExistence type="predicted"/>
<name>A0A2W4QLK8_9GAMM</name>
<comment type="caution">
    <text evidence="2">The sequence shown here is derived from an EMBL/GenBank/DDBJ whole genome shotgun (WGS) entry which is preliminary data.</text>
</comment>
<dbReference type="InterPro" id="IPR042095">
    <property type="entry name" value="SUMF_sf"/>
</dbReference>
<dbReference type="PROSITE" id="PS50208">
    <property type="entry name" value="CASPASE_P20"/>
    <property type="match status" value="1"/>
</dbReference>
<evidence type="ECO:0000313" key="3">
    <source>
        <dbReference type="Proteomes" id="UP000249396"/>
    </source>
</evidence>
<dbReference type="Gene3D" id="3.40.50.1460">
    <property type="match status" value="1"/>
</dbReference>
<dbReference type="SUPFAM" id="SSF56436">
    <property type="entry name" value="C-type lectin-like"/>
    <property type="match status" value="1"/>
</dbReference>
<dbReference type="InterPro" id="IPR005532">
    <property type="entry name" value="SUMF_dom"/>
</dbReference>
<dbReference type="InterPro" id="IPR029030">
    <property type="entry name" value="Caspase-like_dom_sf"/>
</dbReference>
<protein>
    <recommendedName>
        <fullName evidence="1">Caspase family p20 domain-containing protein</fullName>
    </recommendedName>
</protein>
<dbReference type="SUPFAM" id="SSF52129">
    <property type="entry name" value="Caspase-like"/>
    <property type="match status" value="1"/>
</dbReference>
<dbReference type="EMBL" id="QJPH01000527">
    <property type="protein sequence ID" value="PZN71289.1"/>
    <property type="molecule type" value="Genomic_DNA"/>
</dbReference>
<reference evidence="2 3" key="1">
    <citation type="journal article" date="2018" name="Aquat. Microb. Ecol.">
        <title>Gammaproteobacterial methanotrophs dominate.</title>
        <authorList>
            <person name="Rissanen A.J."/>
            <person name="Saarenheimo J."/>
            <person name="Tiirola M."/>
            <person name="Peura S."/>
            <person name="Aalto S.L."/>
            <person name="Karvinen A."/>
            <person name="Nykanen H."/>
        </authorList>
    </citation>
    <scope>NUCLEOTIDE SEQUENCE [LARGE SCALE GENOMIC DNA]</scope>
    <source>
        <strain evidence="2">AMbin10</strain>
    </source>
</reference>
<dbReference type="InterPro" id="IPR001309">
    <property type="entry name" value="Pept_C14_p20"/>
</dbReference>
<dbReference type="PANTHER" id="PTHR22576">
    <property type="entry name" value="MUCOSA ASSOCIATED LYMPHOID TISSUE LYMPHOMA TRANSLOCATION PROTEIN 1/PARACASPASE"/>
    <property type="match status" value="1"/>
</dbReference>
<dbReference type="InterPro" id="IPR011600">
    <property type="entry name" value="Pept_C14_caspase"/>
</dbReference>
<feature type="domain" description="Caspase family p20" evidence="1">
    <location>
        <begin position="49"/>
        <end position="155"/>
    </location>
</feature>
<evidence type="ECO:0000313" key="2">
    <source>
        <dbReference type="EMBL" id="PZN71289.1"/>
    </source>
</evidence>
<dbReference type="Gene3D" id="3.90.1580.10">
    <property type="entry name" value="paralog of FGE (formylglycine-generating enzyme)"/>
    <property type="match status" value="1"/>
</dbReference>
<accession>A0A2W4QLK8</accession>
<dbReference type="AlphaFoldDB" id="A0A2W4QLK8"/>
<evidence type="ECO:0000259" key="1">
    <source>
        <dbReference type="PROSITE" id="PS50208"/>
    </source>
</evidence>
<organism evidence="2 3">
    <name type="scientific">Candidatus Methylumidiphilus alinenensis</name>
    <dbReference type="NCBI Taxonomy" id="2202197"/>
    <lineage>
        <taxon>Bacteria</taxon>
        <taxon>Pseudomonadati</taxon>
        <taxon>Pseudomonadota</taxon>
        <taxon>Gammaproteobacteria</taxon>
        <taxon>Methylococcales</taxon>
        <taxon>Candidatus Methylumidiphilus</taxon>
    </lineage>
</organism>
<dbReference type="InterPro" id="IPR016187">
    <property type="entry name" value="CTDL_fold"/>
</dbReference>